<keyword evidence="3" id="KW-1185">Reference proteome</keyword>
<comment type="caution">
    <text evidence="2">The sequence shown here is derived from an EMBL/GenBank/DDBJ whole genome shotgun (WGS) entry which is preliminary data.</text>
</comment>
<dbReference type="EMBL" id="CAJNJA010104107">
    <property type="protein sequence ID" value="CAE7945608.1"/>
    <property type="molecule type" value="Genomic_DNA"/>
</dbReference>
<evidence type="ECO:0000256" key="1">
    <source>
        <dbReference type="SAM" id="MobiDB-lite"/>
    </source>
</evidence>
<sequence>MPSRSPPPAQTQTRPQETLPAPPSQGQSVGGTRVKAPPAPSRRQGAVGVAASEPRVKEPPPRGEVSKDPRVEPAAAQGSFPSEPASVVPSGTDAAQMGQEQEGDRHAEASQDEPAQNTPARSAADKVGEAASEPPALPASSHSKEPHSSAEACDPFLDHGLDDDDEDEEEADEAEIWAMSAPDPPSKAPPPGSPHYRVMAPPRAEPLPQTEPFPPSEDARAGPLGSPPEMDREH</sequence>
<evidence type="ECO:0000313" key="2">
    <source>
        <dbReference type="EMBL" id="CAE7945608.1"/>
    </source>
</evidence>
<feature type="compositionally biased region" description="Low complexity" evidence="1">
    <location>
        <begin position="130"/>
        <end position="141"/>
    </location>
</feature>
<feature type="compositionally biased region" description="Acidic residues" evidence="1">
    <location>
        <begin position="161"/>
        <end position="175"/>
    </location>
</feature>
<name>A0A813CQ07_9DINO</name>
<dbReference type="Proteomes" id="UP000601435">
    <property type="component" value="Unassembled WGS sequence"/>
</dbReference>
<protein>
    <submittedName>
        <fullName evidence="2">Pnpla7 protein</fullName>
    </submittedName>
</protein>
<feature type="compositionally biased region" description="Basic and acidic residues" evidence="1">
    <location>
        <begin position="54"/>
        <end position="71"/>
    </location>
</feature>
<dbReference type="OrthoDB" id="10387994at2759"/>
<feature type="compositionally biased region" description="Pro residues" evidence="1">
    <location>
        <begin position="203"/>
        <end position="215"/>
    </location>
</feature>
<feature type="compositionally biased region" description="Pro residues" evidence="1">
    <location>
        <begin position="182"/>
        <end position="193"/>
    </location>
</feature>
<gene>
    <name evidence="2" type="primary">Pnpla7</name>
    <name evidence="2" type="ORF">SNEC2469_LOCUS35618</name>
</gene>
<evidence type="ECO:0000313" key="3">
    <source>
        <dbReference type="Proteomes" id="UP000601435"/>
    </source>
</evidence>
<feature type="region of interest" description="Disordered" evidence="1">
    <location>
        <begin position="1"/>
        <end position="234"/>
    </location>
</feature>
<feature type="non-terminal residue" evidence="2">
    <location>
        <position position="234"/>
    </location>
</feature>
<organism evidence="2 3">
    <name type="scientific">Symbiodinium necroappetens</name>
    <dbReference type="NCBI Taxonomy" id="1628268"/>
    <lineage>
        <taxon>Eukaryota</taxon>
        <taxon>Sar</taxon>
        <taxon>Alveolata</taxon>
        <taxon>Dinophyceae</taxon>
        <taxon>Suessiales</taxon>
        <taxon>Symbiodiniaceae</taxon>
        <taxon>Symbiodinium</taxon>
    </lineage>
</organism>
<reference evidence="2" key="1">
    <citation type="submission" date="2021-02" db="EMBL/GenBank/DDBJ databases">
        <authorList>
            <person name="Dougan E. K."/>
            <person name="Rhodes N."/>
            <person name="Thang M."/>
            <person name="Chan C."/>
        </authorList>
    </citation>
    <scope>NUCLEOTIDE SEQUENCE</scope>
</reference>
<dbReference type="AlphaFoldDB" id="A0A813CQ07"/>
<proteinExistence type="predicted"/>
<accession>A0A813CQ07</accession>